<accession>A0A2R6AWB9</accession>
<organism evidence="1 2">
    <name type="scientific">Candidatus Marsarchaeota G2 archaeon ECH_B_SAG-M15</name>
    <dbReference type="NCBI Taxonomy" id="1978162"/>
    <lineage>
        <taxon>Archaea</taxon>
        <taxon>Candidatus Marsarchaeota</taxon>
        <taxon>Candidatus Marsarchaeota group 2</taxon>
    </lineage>
</organism>
<protein>
    <recommendedName>
        <fullName evidence="3">Carbon monoxide dehydrogenase</fullName>
    </recommendedName>
</protein>
<evidence type="ECO:0000313" key="1">
    <source>
        <dbReference type="EMBL" id="PSN90647.1"/>
    </source>
</evidence>
<dbReference type="PANTHER" id="PTHR38588:SF1">
    <property type="entry name" value="BLL0334 PROTEIN"/>
    <property type="match status" value="1"/>
</dbReference>
<name>A0A2R6AWB9_9ARCH</name>
<dbReference type="SUPFAM" id="SSF55961">
    <property type="entry name" value="Bet v1-like"/>
    <property type="match status" value="1"/>
</dbReference>
<evidence type="ECO:0008006" key="3">
    <source>
        <dbReference type="Google" id="ProtNLM"/>
    </source>
</evidence>
<dbReference type="Pfam" id="PF06240">
    <property type="entry name" value="COXG"/>
    <property type="match status" value="1"/>
</dbReference>
<reference evidence="1 2" key="1">
    <citation type="submission" date="2017-04" db="EMBL/GenBank/DDBJ databases">
        <title>Novel microbial lineages endemic to geothermal iron-oxide mats fill important gaps in the evolutionary history of Archaea.</title>
        <authorList>
            <person name="Jay Z.J."/>
            <person name="Beam J.P."/>
            <person name="Dlakic M."/>
            <person name="Rusch D.B."/>
            <person name="Kozubal M.A."/>
            <person name="Inskeep W.P."/>
        </authorList>
    </citation>
    <scope>NUCLEOTIDE SEQUENCE [LARGE SCALE GENOMIC DNA]</scope>
    <source>
        <strain evidence="1">ECH_B_SAG-M15</strain>
    </source>
</reference>
<dbReference type="EMBL" id="NEXJ01000075">
    <property type="protein sequence ID" value="PSN90647.1"/>
    <property type="molecule type" value="Genomic_DNA"/>
</dbReference>
<dbReference type="Gene3D" id="3.30.530.20">
    <property type="match status" value="1"/>
</dbReference>
<proteinExistence type="predicted"/>
<dbReference type="PANTHER" id="PTHR38588">
    <property type="entry name" value="BLL0334 PROTEIN"/>
    <property type="match status" value="1"/>
</dbReference>
<comment type="caution">
    <text evidence="1">The sequence shown here is derived from an EMBL/GenBank/DDBJ whole genome shotgun (WGS) entry which is preliminary data.</text>
</comment>
<gene>
    <name evidence="1" type="ORF">B9Q08_04355</name>
</gene>
<sequence>MVYIIHTEITIQLDVVWDFVTDLNRVTKCIPDTTVEKIEGDSFKAKMKMGVGFIRGTFDGQFSLVDKNPKSSFSIKGTTKGMGNTVNVAINITLEPSGSNVSLRYKADVIVSGTLASMGARFMDDAAQKIVNQMFDCLKASISSK</sequence>
<dbReference type="AlphaFoldDB" id="A0A2R6AWB9"/>
<dbReference type="CDD" id="cd05018">
    <property type="entry name" value="CoxG"/>
    <property type="match status" value="1"/>
</dbReference>
<dbReference type="InterPro" id="IPR010419">
    <property type="entry name" value="CO_DH_gsu"/>
</dbReference>
<dbReference type="Proteomes" id="UP000240490">
    <property type="component" value="Unassembled WGS sequence"/>
</dbReference>
<dbReference type="InterPro" id="IPR023393">
    <property type="entry name" value="START-like_dom_sf"/>
</dbReference>
<evidence type="ECO:0000313" key="2">
    <source>
        <dbReference type="Proteomes" id="UP000240490"/>
    </source>
</evidence>